<evidence type="ECO:0000256" key="1">
    <source>
        <dbReference type="SAM" id="SignalP"/>
    </source>
</evidence>
<protein>
    <recommendedName>
        <fullName evidence="4">Lipoprotein</fullName>
    </recommendedName>
</protein>
<proteinExistence type="predicted"/>
<evidence type="ECO:0000313" key="2">
    <source>
        <dbReference type="EMBL" id="GHG35885.1"/>
    </source>
</evidence>
<dbReference type="Proteomes" id="UP000649955">
    <property type="component" value="Unassembled WGS sequence"/>
</dbReference>
<dbReference type="Gene3D" id="2.50.20.20">
    <property type="match status" value="1"/>
</dbReference>
<evidence type="ECO:0000313" key="3">
    <source>
        <dbReference type="Proteomes" id="UP000649955"/>
    </source>
</evidence>
<keyword evidence="1" id="KW-0732">Signal</keyword>
<organism evidence="2 3">
    <name type="scientific">Amycolatopsis bullii</name>
    <dbReference type="NCBI Taxonomy" id="941987"/>
    <lineage>
        <taxon>Bacteria</taxon>
        <taxon>Bacillati</taxon>
        <taxon>Actinomycetota</taxon>
        <taxon>Actinomycetes</taxon>
        <taxon>Pseudonocardiales</taxon>
        <taxon>Pseudonocardiaceae</taxon>
        <taxon>Amycolatopsis</taxon>
    </lineage>
</organism>
<dbReference type="EMBL" id="BNAW01000040">
    <property type="protein sequence ID" value="GHG35885.1"/>
    <property type="molecule type" value="Genomic_DNA"/>
</dbReference>
<dbReference type="PROSITE" id="PS51257">
    <property type="entry name" value="PROKAR_LIPOPROTEIN"/>
    <property type="match status" value="1"/>
</dbReference>
<feature type="chain" id="PRO_5045360884" description="Lipoprotein" evidence="1">
    <location>
        <begin position="20"/>
        <end position="251"/>
    </location>
</feature>
<reference evidence="3" key="1">
    <citation type="journal article" date="2019" name="Int. J. Syst. Evol. Microbiol.">
        <title>The Global Catalogue of Microorganisms (GCM) 10K type strain sequencing project: providing services to taxonomists for standard genome sequencing and annotation.</title>
        <authorList>
            <consortium name="The Broad Institute Genomics Platform"/>
            <consortium name="The Broad Institute Genome Sequencing Center for Infectious Disease"/>
            <person name="Wu L."/>
            <person name="Ma J."/>
        </authorList>
    </citation>
    <scope>NUCLEOTIDE SEQUENCE [LARGE SCALE GENOMIC DNA]</scope>
    <source>
        <strain evidence="3">CGMCC 4.7680</strain>
    </source>
</reference>
<gene>
    <name evidence="2" type="ORF">GCM10017567_65550</name>
</gene>
<keyword evidence="3" id="KW-1185">Reference proteome</keyword>
<name>A0ABQ3KMA8_9PSEU</name>
<feature type="signal peptide" evidence="1">
    <location>
        <begin position="1"/>
        <end position="19"/>
    </location>
</feature>
<evidence type="ECO:0008006" key="4">
    <source>
        <dbReference type="Google" id="ProtNLM"/>
    </source>
</evidence>
<comment type="caution">
    <text evidence="2">The sequence shown here is derived from an EMBL/GenBank/DDBJ whole genome shotgun (WGS) entry which is preliminary data.</text>
</comment>
<dbReference type="SUPFAM" id="SSF89392">
    <property type="entry name" value="Prokaryotic lipoproteins and lipoprotein localization factors"/>
    <property type="match status" value="1"/>
</dbReference>
<accession>A0ABQ3KMA8</accession>
<sequence>MGAMRKAAVVLLFALLAGACSDPPRRPAFEDARALADAATAATTSGGSAKFGTDVAVGSVRSKGQGHSRFGAGGTAQVMTTDLLGEPLELRQVAGKLYAKVPEGSRDEGGKPWVVVAADGTDPFSQIAGGSLTQLAAQNDPAHTLGEIRTAGTIVAAERGLLDGAAAEHYRVELDLARLGTDLPAGLPADAAGQVGGKFPVELWLDEAHRPVQIVLDLSPILPGSEARITTRYSDWGSPVDIQPPPAGEVG</sequence>
<dbReference type="InterPro" id="IPR029046">
    <property type="entry name" value="LolA/LolB/LppX"/>
</dbReference>